<dbReference type="Gene3D" id="1.10.10.10">
    <property type="entry name" value="Winged helix-like DNA-binding domain superfamily/Winged helix DNA-binding domain"/>
    <property type="match status" value="1"/>
</dbReference>
<evidence type="ECO:0000259" key="2">
    <source>
        <dbReference type="Pfam" id="PF02481"/>
    </source>
</evidence>
<dbReference type="NCBIfam" id="TIGR00732">
    <property type="entry name" value="dprA"/>
    <property type="match status" value="1"/>
</dbReference>
<name>A0ABW5UJ78_9BURK</name>
<dbReference type="SUPFAM" id="SSF102405">
    <property type="entry name" value="MCP/YpsA-like"/>
    <property type="match status" value="1"/>
</dbReference>
<dbReference type="Gene3D" id="3.40.50.450">
    <property type="match status" value="1"/>
</dbReference>
<dbReference type="PANTHER" id="PTHR43022:SF1">
    <property type="entry name" value="PROTEIN SMF"/>
    <property type="match status" value="1"/>
</dbReference>
<reference evidence="5" key="1">
    <citation type="journal article" date="2019" name="Int. J. Syst. Evol. Microbiol.">
        <title>The Global Catalogue of Microorganisms (GCM) 10K type strain sequencing project: providing services to taxonomists for standard genome sequencing and annotation.</title>
        <authorList>
            <consortium name="The Broad Institute Genomics Platform"/>
            <consortium name="The Broad Institute Genome Sequencing Center for Infectious Disease"/>
            <person name="Wu L."/>
            <person name="Ma J."/>
        </authorList>
    </citation>
    <scope>NUCLEOTIDE SEQUENCE [LARGE SCALE GENOMIC DNA]</scope>
    <source>
        <strain evidence="5">TISTR 1906</strain>
    </source>
</reference>
<dbReference type="InterPro" id="IPR041614">
    <property type="entry name" value="DprA_WH"/>
</dbReference>
<dbReference type="Proteomes" id="UP001597463">
    <property type="component" value="Unassembled WGS sequence"/>
</dbReference>
<comment type="caution">
    <text evidence="4">The sequence shown here is derived from an EMBL/GenBank/DDBJ whole genome shotgun (WGS) entry which is preliminary data.</text>
</comment>
<evidence type="ECO:0000313" key="5">
    <source>
        <dbReference type="Proteomes" id="UP001597463"/>
    </source>
</evidence>
<feature type="domain" description="DprA winged helix" evidence="3">
    <location>
        <begin position="341"/>
        <end position="393"/>
    </location>
</feature>
<evidence type="ECO:0000259" key="3">
    <source>
        <dbReference type="Pfam" id="PF17782"/>
    </source>
</evidence>
<accession>A0ABW5UJ78</accession>
<dbReference type="InterPro" id="IPR003488">
    <property type="entry name" value="DprA"/>
</dbReference>
<organism evidence="4 5">
    <name type="scientific">Comamonas terrae</name>
    <dbReference type="NCBI Taxonomy" id="673548"/>
    <lineage>
        <taxon>Bacteria</taxon>
        <taxon>Pseudomonadati</taxon>
        <taxon>Pseudomonadota</taxon>
        <taxon>Betaproteobacteria</taxon>
        <taxon>Burkholderiales</taxon>
        <taxon>Comamonadaceae</taxon>
        <taxon>Comamonas</taxon>
    </lineage>
</organism>
<dbReference type="Pfam" id="PF17782">
    <property type="entry name" value="WHD_DprA"/>
    <property type="match status" value="1"/>
</dbReference>
<protein>
    <submittedName>
        <fullName evidence="4">DNA-processing protein DprA</fullName>
    </submittedName>
</protein>
<dbReference type="InterPro" id="IPR057666">
    <property type="entry name" value="DrpA_SLOG"/>
</dbReference>
<dbReference type="PANTHER" id="PTHR43022">
    <property type="entry name" value="PROTEIN SMF"/>
    <property type="match status" value="1"/>
</dbReference>
<dbReference type="Pfam" id="PF02481">
    <property type="entry name" value="DNA_processg_A"/>
    <property type="match status" value="1"/>
</dbReference>
<comment type="similarity">
    <text evidence="1">Belongs to the DprA/Smf family.</text>
</comment>
<keyword evidence="5" id="KW-1185">Reference proteome</keyword>
<dbReference type="RefSeq" id="WP_066474295.1">
    <property type="nucleotide sequence ID" value="NZ_BCNT01000004.1"/>
</dbReference>
<dbReference type="Pfam" id="PF21102">
    <property type="entry name" value="DprA_N"/>
    <property type="match status" value="1"/>
</dbReference>
<evidence type="ECO:0000256" key="1">
    <source>
        <dbReference type="ARBA" id="ARBA00006525"/>
    </source>
</evidence>
<dbReference type="InterPro" id="IPR036388">
    <property type="entry name" value="WH-like_DNA-bd_sf"/>
</dbReference>
<feature type="domain" description="Smf/DprA SLOG" evidence="2">
    <location>
        <begin position="100"/>
        <end position="319"/>
    </location>
</feature>
<dbReference type="EMBL" id="JBHUMV010000002">
    <property type="protein sequence ID" value="MFD2753683.1"/>
    <property type="molecule type" value="Genomic_DNA"/>
</dbReference>
<sequence>MAQETTDFPRHDGRLDDEAAAWLRLLLTPGVGRTTARKLLARAGSAQGIWELGPGAWRECATEAQVRALAVLPDRWQQQLEATAQWLAQPAQGIVHAMVPLGHVQYPDALLQTQDPPLLLYVQGPAQLLAAQAPWFPFPHALAVVGSRSPSAQGLVNARQMAEALASRGLCIVSGLAQGIDAAAHEGALKAAAQAPAPVTIAVVGTGLDQVYPRRHAGLAREVAQHGLVVSEYPLGTGPLAPHFPQRNRIISGLSQGTLVVEAALKSGSLITARLASEQGREVFAIPGSIHAPQSRGCHALLRQGAKLVETVEDILEELQGLEAVAGEASGATKTVAVREIQDAPEHPLLAAMGHDPVPLDELVDRTGWNAAQLQAQLMELELDGCVARLPGGMYQRLVRG</sequence>
<evidence type="ECO:0000313" key="4">
    <source>
        <dbReference type="EMBL" id="MFD2753683.1"/>
    </source>
</evidence>
<proteinExistence type="inferred from homology"/>
<gene>
    <name evidence="4" type="primary">dprA</name>
    <name evidence="4" type="ORF">ACFSW6_06260</name>
</gene>